<comment type="similarity">
    <text evidence="2">Belongs to the ZIP transporter (TC 2.A.5) family.</text>
</comment>
<comment type="caution">
    <text evidence="6">The sequence shown here is derived from an EMBL/GenBank/DDBJ whole genome shotgun (WGS) entry which is preliminary data.</text>
</comment>
<evidence type="ECO:0000256" key="4">
    <source>
        <dbReference type="ARBA" id="ARBA00022989"/>
    </source>
</evidence>
<dbReference type="InterPro" id="IPR050799">
    <property type="entry name" value="ZIP_Transporter"/>
</dbReference>
<dbReference type="PANTHER" id="PTHR12191:SF37">
    <property type="entry name" value="ZINC TRANSPORTER FOI"/>
    <property type="match status" value="1"/>
</dbReference>
<sequence length="150" mass="16612">MTSLALIITLSDSIHNLLDGVAIGLSTSFAVFCHEVPHEFGDFAVMLSTGMSIRRAAIINFLSAMTAFIGLYLGLILGTSEIANRWALSVCAGLFLYIALCDMLPELKEMSDQVFSKKWFISFGLKNFGIILGYSLMIFLALYEDQINFY</sequence>
<accession>A0A132ABQ1</accession>
<evidence type="ECO:0000256" key="1">
    <source>
        <dbReference type="ARBA" id="ARBA00004141"/>
    </source>
</evidence>
<comment type="subcellular location">
    <subcellularLocation>
        <location evidence="1">Membrane</location>
        <topology evidence="1">Multi-pass membrane protein</topology>
    </subcellularLocation>
</comment>
<organism evidence="6 7">
    <name type="scientific">Sarcoptes scabiei</name>
    <name type="common">Itch mite</name>
    <name type="synonym">Acarus scabiei</name>
    <dbReference type="NCBI Taxonomy" id="52283"/>
    <lineage>
        <taxon>Eukaryota</taxon>
        <taxon>Metazoa</taxon>
        <taxon>Ecdysozoa</taxon>
        <taxon>Arthropoda</taxon>
        <taxon>Chelicerata</taxon>
        <taxon>Arachnida</taxon>
        <taxon>Acari</taxon>
        <taxon>Acariformes</taxon>
        <taxon>Sarcoptiformes</taxon>
        <taxon>Astigmata</taxon>
        <taxon>Psoroptidia</taxon>
        <taxon>Sarcoptoidea</taxon>
        <taxon>Sarcoptidae</taxon>
        <taxon>Sarcoptinae</taxon>
        <taxon>Sarcoptes</taxon>
    </lineage>
</organism>
<protein>
    <submittedName>
        <fullName evidence="6">Zinc transporter ZIP4-like protein</fullName>
    </submittedName>
</protein>
<evidence type="ECO:0000256" key="2">
    <source>
        <dbReference type="ARBA" id="ARBA00006939"/>
    </source>
</evidence>
<dbReference type="EMBL" id="JXLN01012353">
    <property type="protein sequence ID" value="KPM08388.1"/>
    <property type="molecule type" value="Genomic_DNA"/>
</dbReference>
<evidence type="ECO:0000256" key="5">
    <source>
        <dbReference type="ARBA" id="ARBA00023136"/>
    </source>
</evidence>
<keyword evidence="5" id="KW-0472">Membrane</keyword>
<keyword evidence="4" id="KW-1133">Transmembrane helix</keyword>
<dbReference type="Pfam" id="PF02535">
    <property type="entry name" value="Zip"/>
    <property type="match status" value="1"/>
</dbReference>
<dbReference type="GO" id="GO:0005886">
    <property type="term" value="C:plasma membrane"/>
    <property type="evidence" value="ECO:0007669"/>
    <property type="project" value="TreeGrafter"/>
</dbReference>
<dbReference type="GO" id="GO:0140410">
    <property type="term" value="F:monoatomic cation:bicarbonate symporter activity"/>
    <property type="evidence" value="ECO:0007669"/>
    <property type="project" value="TreeGrafter"/>
</dbReference>
<dbReference type="GO" id="GO:0030003">
    <property type="term" value="P:intracellular monoatomic cation homeostasis"/>
    <property type="evidence" value="ECO:0007669"/>
    <property type="project" value="TreeGrafter"/>
</dbReference>
<dbReference type="GO" id="GO:0071578">
    <property type="term" value="P:zinc ion import across plasma membrane"/>
    <property type="evidence" value="ECO:0007669"/>
    <property type="project" value="TreeGrafter"/>
</dbReference>
<dbReference type="PANTHER" id="PTHR12191">
    <property type="entry name" value="SOLUTE CARRIER FAMILY 39"/>
    <property type="match status" value="1"/>
</dbReference>
<evidence type="ECO:0000313" key="7">
    <source>
        <dbReference type="Proteomes" id="UP000616769"/>
    </source>
</evidence>
<gene>
    <name evidence="6" type="ORF">QR98_0069040</name>
</gene>
<proteinExistence type="inferred from homology"/>
<evidence type="ECO:0000256" key="3">
    <source>
        <dbReference type="ARBA" id="ARBA00022692"/>
    </source>
</evidence>
<dbReference type="VEuPathDB" id="VectorBase:SSCA000209"/>
<dbReference type="OrthoDB" id="200954at2759"/>
<dbReference type="GO" id="GO:0005385">
    <property type="term" value="F:zinc ion transmembrane transporter activity"/>
    <property type="evidence" value="ECO:0007669"/>
    <property type="project" value="TreeGrafter"/>
</dbReference>
<reference evidence="6 7" key="1">
    <citation type="journal article" date="2015" name="Parasit. Vectors">
        <title>Draft genome of the scabies mite.</title>
        <authorList>
            <person name="Rider S.D.Jr."/>
            <person name="Morgan M.S."/>
            <person name="Arlian L.G."/>
        </authorList>
    </citation>
    <scope>NUCLEOTIDE SEQUENCE [LARGE SCALE GENOMIC DNA]</scope>
    <source>
        <strain evidence="6">Arlian Lab</strain>
    </source>
</reference>
<dbReference type="AlphaFoldDB" id="A0A132ABQ1"/>
<name>A0A132ABQ1_SARSC</name>
<dbReference type="InterPro" id="IPR003689">
    <property type="entry name" value="ZIP"/>
</dbReference>
<keyword evidence="3" id="KW-0812">Transmembrane</keyword>
<dbReference type="Proteomes" id="UP000616769">
    <property type="component" value="Unassembled WGS sequence"/>
</dbReference>
<evidence type="ECO:0000313" key="6">
    <source>
        <dbReference type="EMBL" id="KPM08388.1"/>
    </source>
</evidence>